<accession>A0A0E9XE34</accession>
<sequence length="49" mass="5869">MFRSADALWCHQIGKTQKRHDEVFDEIIPHCRKIGGHVLRLPWLFPRKT</sequence>
<name>A0A0E9XE34_ANGAN</name>
<proteinExistence type="predicted"/>
<dbReference type="EMBL" id="GBXM01007861">
    <property type="protein sequence ID" value="JAI00717.1"/>
    <property type="molecule type" value="Transcribed_RNA"/>
</dbReference>
<evidence type="ECO:0000313" key="1">
    <source>
        <dbReference type="EMBL" id="JAI00717.1"/>
    </source>
</evidence>
<organism evidence="1">
    <name type="scientific">Anguilla anguilla</name>
    <name type="common">European freshwater eel</name>
    <name type="synonym">Muraena anguilla</name>
    <dbReference type="NCBI Taxonomy" id="7936"/>
    <lineage>
        <taxon>Eukaryota</taxon>
        <taxon>Metazoa</taxon>
        <taxon>Chordata</taxon>
        <taxon>Craniata</taxon>
        <taxon>Vertebrata</taxon>
        <taxon>Euteleostomi</taxon>
        <taxon>Actinopterygii</taxon>
        <taxon>Neopterygii</taxon>
        <taxon>Teleostei</taxon>
        <taxon>Anguilliformes</taxon>
        <taxon>Anguillidae</taxon>
        <taxon>Anguilla</taxon>
    </lineage>
</organism>
<dbReference type="AlphaFoldDB" id="A0A0E9XE34"/>
<protein>
    <submittedName>
        <fullName evidence="1">Uncharacterized protein</fullName>
    </submittedName>
</protein>
<reference evidence="1" key="1">
    <citation type="submission" date="2014-11" db="EMBL/GenBank/DDBJ databases">
        <authorList>
            <person name="Amaro Gonzalez C."/>
        </authorList>
    </citation>
    <scope>NUCLEOTIDE SEQUENCE</scope>
</reference>
<reference evidence="1" key="2">
    <citation type="journal article" date="2015" name="Fish Shellfish Immunol.">
        <title>Early steps in the European eel (Anguilla anguilla)-Vibrio vulnificus interaction in the gills: Role of the RtxA13 toxin.</title>
        <authorList>
            <person name="Callol A."/>
            <person name="Pajuelo D."/>
            <person name="Ebbesson L."/>
            <person name="Teles M."/>
            <person name="MacKenzie S."/>
            <person name="Amaro C."/>
        </authorList>
    </citation>
    <scope>NUCLEOTIDE SEQUENCE</scope>
</reference>